<protein>
    <recommendedName>
        <fullName evidence="9">TRAP transporter small permease protein</fullName>
    </recommendedName>
</protein>
<dbReference type="AlphaFoldDB" id="A0A1H2Z7G9"/>
<feature type="transmembrane region" description="Helical" evidence="9">
    <location>
        <begin position="94"/>
        <end position="115"/>
    </location>
</feature>
<evidence type="ECO:0000313" key="11">
    <source>
        <dbReference type="EMBL" id="SDX13443.1"/>
    </source>
</evidence>
<evidence type="ECO:0000256" key="4">
    <source>
        <dbReference type="ARBA" id="ARBA00022519"/>
    </source>
</evidence>
<reference evidence="11 12" key="1">
    <citation type="submission" date="2016-10" db="EMBL/GenBank/DDBJ databases">
        <authorList>
            <person name="de Groot N.N."/>
        </authorList>
    </citation>
    <scope>NUCLEOTIDE SEQUENCE [LARGE SCALE GENOMIC DNA]</scope>
    <source>
        <strain evidence="11 12">CGMCC 1.8894</strain>
    </source>
</reference>
<dbReference type="GO" id="GO:0015740">
    <property type="term" value="P:C4-dicarboxylate transport"/>
    <property type="evidence" value="ECO:0007669"/>
    <property type="project" value="TreeGrafter"/>
</dbReference>
<keyword evidence="5 9" id="KW-0812">Transmembrane</keyword>
<dbReference type="InterPro" id="IPR055348">
    <property type="entry name" value="DctQ"/>
</dbReference>
<feature type="transmembrane region" description="Helical" evidence="9">
    <location>
        <begin position="26"/>
        <end position="46"/>
    </location>
</feature>
<comment type="similarity">
    <text evidence="8 9">Belongs to the TRAP transporter small permease family.</text>
</comment>
<organism evidence="11 12">
    <name type="scientific">Roseicitreum antarcticum</name>
    <dbReference type="NCBI Taxonomy" id="564137"/>
    <lineage>
        <taxon>Bacteria</taxon>
        <taxon>Pseudomonadati</taxon>
        <taxon>Pseudomonadota</taxon>
        <taxon>Alphaproteobacteria</taxon>
        <taxon>Rhodobacterales</taxon>
        <taxon>Paracoccaceae</taxon>
        <taxon>Roseicitreum</taxon>
    </lineage>
</organism>
<name>A0A1H2Z7G9_9RHOB</name>
<keyword evidence="4 9" id="KW-0997">Cell inner membrane</keyword>
<keyword evidence="12" id="KW-1185">Reference proteome</keyword>
<comment type="subunit">
    <text evidence="9">The complex comprises the extracytoplasmic solute receptor protein and the two transmembrane proteins.</text>
</comment>
<dbReference type="EMBL" id="FNOM01000005">
    <property type="protein sequence ID" value="SDX13443.1"/>
    <property type="molecule type" value="Genomic_DNA"/>
</dbReference>
<feature type="transmembrane region" description="Helical" evidence="9">
    <location>
        <begin position="58"/>
        <end position="74"/>
    </location>
</feature>
<proteinExistence type="inferred from homology"/>
<keyword evidence="7 9" id="KW-0472">Membrane</keyword>
<evidence type="ECO:0000256" key="9">
    <source>
        <dbReference type="RuleBase" id="RU369079"/>
    </source>
</evidence>
<evidence type="ECO:0000256" key="5">
    <source>
        <dbReference type="ARBA" id="ARBA00022692"/>
    </source>
</evidence>
<dbReference type="Proteomes" id="UP000198539">
    <property type="component" value="Unassembled WGS sequence"/>
</dbReference>
<sequence>MGILLGLISLLSRANAAVLALGRGIGVACVAVMVVFILIQVFFRYVLGNALPWSEEGARFLMLWMMGLMAPTAFRRGGFVSIDMVVLMLPTRIAAIISLALLGLCMVVLITGLQIGYTQVTGFAGRFTTDALWLPANFALTEWFKVPRAWAMASLPVGLALMLSVNVELILRSLATFFGAETRLPLIDGGQTLRAE</sequence>
<evidence type="ECO:0000256" key="7">
    <source>
        <dbReference type="ARBA" id="ARBA00023136"/>
    </source>
</evidence>
<comment type="function">
    <text evidence="9">Part of the tripartite ATP-independent periplasmic (TRAP) transport system.</text>
</comment>
<evidence type="ECO:0000313" key="12">
    <source>
        <dbReference type="Proteomes" id="UP000198539"/>
    </source>
</evidence>
<accession>A0A1H2Z7G9</accession>
<dbReference type="Pfam" id="PF04290">
    <property type="entry name" value="DctQ"/>
    <property type="match status" value="1"/>
</dbReference>
<dbReference type="GO" id="GO:0022857">
    <property type="term" value="F:transmembrane transporter activity"/>
    <property type="evidence" value="ECO:0007669"/>
    <property type="project" value="UniProtKB-UniRule"/>
</dbReference>
<dbReference type="OrthoDB" id="4964541at2"/>
<keyword evidence="2 9" id="KW-0813">Transport</keyword>
<evidence type="ECO:0000256" key="2">
    <source>
        <dbReference type="ARBA" id="ARBA00022448"/>
    </source>
</evidence>
<feature type="transmembrane region" description="Helical" evidence="9">
    <location>
        <begin position="150"/>
        <end position="171"/>
    </location>
</feature>
<dbReference type="PANTHER" id="PTHR35011:SF11">
    <property type="entry name" value="TRAP TRANSPORTER SMALL PERMEASE PROTEIN"/>
    <property type="match status" value="1"/>
</dbReference>
<evidence type="ECO:0000259" key="10">
    <source>
        <dbReference type="Pfam" id="PF04290"/>
    </source>
</evidence>
<dbReference type="STRING" id="564137.SAMN04488238_105278"/>
<evidence type="ECO:0000256" key="3">
    <source>
        <dbReference type="ARBA" id="ARBA00022475"/>
    </source>
</evidence>
<evidence type="ECO:0000256" key="1">
    <source>
        <dbReference type="ARBA" id="ARBA00004429"/>
    </source>
</evidence>
<keyword evidence="6 9" id="KW-1133">Transmembrane helix</keyword>
<dbReference type="RefSeq" id="WP_092889002.1">
    <property type="nucleotide sequence ID" value="NZ_CP061502.1"/>
</dbReference>
<feature type="domain" description="Tripartite ATP-independent periplasmic transporters DctQ component" evidence="10">
    <location>
        <begin position="33"/>
        <end position="174"/>
    </location>
</feature>
<evidence type="ECO:0000256" key="8">
    <source>
        <dbReference type="ARBA" id="ARBA00038436"/>
    </source>
</evidence>
<dbReference type="PANTHER" id="PTHR35011">
    <property type="entry name" value="2,3-DIKETO-L-GULONATE TRAP TRANSPORTER SMALL PERMEASE PROTEIN YIAM"/>
    <property type="match status" value="1"/>
</dbReference>
<evidence type="ECO:0000256" key="6">
    <source>
        <dbReference type="ARBA" id="ARBA00022989"/>
    </source>
</evidence>
<dbReference type="InterPro" id="IPR007387">
    <property type="entry name" value="TRAP_DctQ"/>
</dbReference>
<gene>
    <name evidence="11" type="ORF">SAMN04488238_105278</name>
</gene>
<keyword evidence="3" id="KW-1003">Cell membrane</keyword>
<dbReference type="GO" id="GO:0005886">
    <property type="term" value="C:plasma membrane"/>
    <property type="evidence" value="ECO:0007669"/>
    <property type="project" value="UniProtKB-SubCell"/>
</dbReference>
<comment type="subcellular location">
    <subcellularLocation>
        <location evidence="1 9">Cell inner membrane</location>
        <topology evidence="1 9">Multi-pass membrane protein</topology>
    </subcellularLocation>
</comment>